<comment type="similarity">
    <text evidence="7">Belongs to the DHHC palmitoyltransferase family.</text>
</comment>
<feature type="transmembrane region" description="Helical" evidence="7">
    <location>
        <begin position="50"/>
        <end position="71"/>
    </location>
</feature>
<dbReference type="GO" id="GO:0019706">
    <property type="term" value="F:protein-cysteine S-palmitoyltransferase activity"/>
    <property type="evidence" value="ECO:0007669"/>
    <property type="project" value="UniProtKB-EC"/>
</dbReference>
<dbReference type="EC" id="2.3.1.225" evidence="7"/>
<evidence type="ECO:0000259" key="9">
    <source>
        <dbReference type="Pfam" id="PF01529"/>
    </source>
</evidence>
<evidence type="ECO:0000256" key="3">
    <source>
        <dbReference type="ARBA" id="ARBA00022692"/>
    </source>
</evidence>
<feature type="transmembrane region" description="Helical" evidence="7">
    <location>
        <begin position="222"/>
        <end position="241"/>
    </location>
</feature>
<dbReference type="GO" id="GO:0005794">
    <property type="term" value="C:Golgi apparatus"/>
    <property type="evidence" value="ECO:0007669"/>
    <property type="project" value="TreeGrafter"/>
</dbReference>
<dbReference type="GO" id="GO:0006612">
    <property type="term" value="P:protein targeting to membrane"/>
    <property type="evidence" value="ECO:0007669"/>
    <property type="project" value="TreeGrafter"/>
</dbReference>
<sequence>MEENDPEATKRREEKIVNSLCSFQSRLGPPEYRRWRRIHGLQLPLHPQQVMGWLVLLSVGAATFLVLIPSLSTSFRECLLIVLGVLFGIHIVSHVAALLLDPADPELRALKVKVAVPEFDRTKHAHVIENGRCHLCNIKTKGPRTKHCSVCNKCIDKFDHHCKWLNHCIGGRNYPAFLVCVITAVVASLLVVGVSVLEIIYYHTDPDLLSIFPERQNGTASVTYLPESVFLGVVSVLALLAATTAGLLLHLCLFHCYISLLGITTYEYIRNYRQGAIASTFFPYNFTCKKVEVMSNQMSSSDQLQNNRRSLKFENGCCYSRSRPPETGSGCCDDFRAKFKCSKSDERGSGKKVRKLERQDTDPEFIDRVVKPFVITLNDEKKTDAESVHFPIRARSYKCRGCSCLRSDADVESQNADKTHEPVSDPLQTVMQRTSSVSSNRSRKDFKKFWQLCSKSMGVPRNTDTIGKIKCNQIRPKAEEEINRALEKIAAIKSENKFEKLQIKLNTANKLPELNVTRKLQSPSELKELTTVLDLAEQPNFALQHSMRCNLRRGRKKVLTRRPRSPSLSPIRESGLSNPGSPRVTAISPLSTPIFTRTSSPEMSTIFLSNPNSPCSSEEDLSSSSPTPRWTKKTGGDVLETPQLPRKMYSSKQGPVFVVKPAKFRSNKWIDLEIRDGV</sequence>
<feature type="transmembrane region" description="Helical" evidence="7">
    <location>
        <begin position="174"/>
        <end position="201"/>
    </location>
</feature>
<feature type="region of interest" description="Disordered" evidence="8">
    <location>
        <begin position="605"/>
        <end position="641"/>
    </location>
</feature>
<dbReference type="InterPro" id="IPR001594">
    <property type="entry name" value="Palmitoyltrfase_DHHC"/>
</dbReference>
<organism evidence="10">
    <name type="scientific">Menopon gallinae</name>
    <name type="common">poultry shaft louse</name>
    <dbReference type="NCBI Taxonomy" id="328185"/>
    <lineage>
        <taxon>Eukaryota</taxon>
        <taxon>Metazoa</taxon>
        <taxon>Ecdysozoa</taxon>
        <taxon>Arthropoda</taxon>
        <taxon>Hexapoda</taxon>
        <taxon>Insecta</taxon>
        <taxon>Pterygota</taxon>
        <taxon>Neoptera</taxon>
        <taxon>Paraneoptera</taxon>
        <taxon>Psocodea</taxon>
        <taxon>Troctomorpha</taxon>
        <taxon>Phthiraptera</taxon>
        <taxon>Amblycera</taxon>
        <taxon>Menoponidae</taxon>
        <taxon>Menopon</taxon>
    </lineage>
</organism>
<feature type="transmembrane region" description="Helical" evidence="7">
    <location>
        <begin position="78"/>
        <end position="100"/>
    </location>
</feature>
<comment type="subcellular location">
    <subcellularLocation>
        <location evidence="1">Membrane</location>
        <topology evidence="1">Multi-pass membrane protein</topology>
    </subcellularLocation>
</comment>
<evidence type="ECO:0000256" key="8">
    <source>
        <dbReference type="SAM" id="MobiDB-lite"/>
    </source>
</evidence>
<accession>A0AAW2HQC6</accession>
<keyword evidence="4 7" id="KW-1133">Transmembrane helix</keyword>
<feature type="domain" description="Palmitoyltransferase DHHC" evidence="9">
    <location>
        <begin position="132"/>
        <end position="271"/>
    </location>
</feature>
<evidence type="ECO:0000313" key="10">
    <source>
        <dbReference type="EMBL" id="KAL0272180.1"/>
    </source>
</evidence>
<dbReference type="GO" id="GO:0005783">
    <property type="term" value="C:endoplasmic reticulum"/>
    <property type="evidence" value="ECO:0007669"/>
    <property type="project" value="TreeGrafter"/>
</dbReference>
<dbReference type="InterPro" id="IPR039859">
    <property type="entry name" value="PFA4/ZDH16/20/ERF2-like"/>
</dbReference>
<feature type="compositionally biased region" description="Basic residues" evidence="8">
    <location>
        <begin position="555"/>
        <end position="564"/>
    </location>
</feature>
<dbReference type="Pfam" id="PF01529">
    <property type="entry name" value="DHHC"/>
    <property type="match status" value="1"/>
</dbReference>
<evidence type="ECO:0000256" key="2">
    <source>
        <dbReference type="ARBA" id="ARBA00022679"/>
    </source>
</evidence>
<keyword evidence="3 7" id="KW-0812">Transmembrane</keyword>
<dbReference type="GO" id="GO:0016020">
    <property type="term" value="C:membrane"/>
    <property type="evidence" value="ECO:0007669"/>
    <property type="project" value="UniProtKB-SubCell"/>
</dbReference>
<dbReference type="EMBL" id="JARGDH010000003">
    <property type="protein sequence ID" value="KAL0272180.1"/>
    <property type="molecule type" value="Genomic_DNA"/>
</dbReference>
<evidence type="ECO:0000256" key="4">
    <source>
        <dbReference type="ARBA" id="ARBA00022989"/>
    </source>
</evidence>
<keyword evidence="2 7" id="KW-0808">Transferase</keyword>
<dbReference type="PANTHER" id="PTHR22883">
    <property type="entry name" value="ZINC FINGER DHHC DOMAIN CONTAINING PROTEIN"/>
    <property type="match status" value="1"/>
</dbReference>
<proteinExistence type="inferred from homology"/>
<comment type="caution">
    <text evidence="10">The sequence shown here is derived from an EMBL/GenBank/DDBJ whole genome shotgun (WGS) entry which is preliminary data.</text>
</comment>
<evidence type="ECO:0000256" key="1">
    <source>
        <dbReference type="ARBA" id="ARBA00004141"/>
    </source>
</evidence>
<dbReference type="AlphaFoldDB" id="A0AAW2HQC6"/>
<keyword evidence="5 7" id="KW-0472">Membrane</keyword>
<keyword evidence="6 7" id="KW-0012">Acyltransferase</keyword>
<comment type="domain">
    <text evidence="7">The DHHC domain is required for palmitoyltransferase activity.</text>
</comment>
<dbReference type="PROSITE" id="PS50216">
    <property type="entry name" value="DHHC"/>
    <property type="match status" value="1"/>
</dbReference>
<feature type="region of interest" description="Disordered" evidence="8">
    <location>
        <begin position="555"/>
        <end position="588"/>
    </location>
</feature>
<comment type="catalytic activity">
    <reaction evidence="7">
        <text>L-cysteinyl-[protein] + hexadecanoyl-CoA = S-hexadecanoyl-L-cysteinyl-[protein] + CoA</text>
        <dbReference type="Rhea" id="RHEA:36683"/>
        <dbReference type="Rhea" id="RHEA-COMP:10131"/>
        <dbReference type="Rhea" id="RHEA-COMP:11032"/>
        <dbReference type="ChEBI" id="CHEBI:29950"/>
        <dbReference type="ChEBI" id="CHEBI:57287"/>
        <dbReference type="ChEBI" id="CHEBI:57379"/>
        <dbReference type="ChEBI" id="CHEBI:74151"/>
        <dbReference type="EC" id="2.3.1.225"/>
    </reaction>
</comment>
<protein>
    <recommendedName>
        <fullName evidence="7">Palmitoyltransferase</fullName>
        <ecNumber evidence="7">2.3.1.225</ecNumber>
    </recommendedName>
</protein>
<name>A0AAW2HQC6_9NEOP</name>
<evidence type="ECO:0000256" key="7">
    <source>
        <dbReference type="RuleBase" id="RU079119"/>
    </source>
</evidence>
<evidence type="ECO:0000256" key="6">
    <source>
        <dbReference type="ARBA" id="ARBA00023315"/>
    </source>
</evidence>
<gene>
    <name evidence="10" type="ORF">PYX00_005257</name>
</gene>
<reference evidence="10" key="1">
    <citation type="journal article" date="2024" name="Gigascience">
        <title>Chromosome-level genome of the poultry shaft louse Menopon gallinae provides insight into the host-switching and adaptive evolution of parasitic lice.</title>
        <authorList>
            <person name="Xu Y."/>
            <person name="Ma L."/>
            <person name="Liu S."/>
            <person name="Liang Y."/>
            <person name="Liu Q."/>
            <person name="He Z."/>
            <person name="Tian L."/>
            <person name="Duan Y."/>
            <person name="Cai W."/>
            <person name="Li H."/>
            <person name="Song F."/>
        </authorList>
    </citation>
    <scope>NUCLEOTIDE SEQUENCE</scope>
    <source>
        <strain evidence="10">Cailab_2023a</strain>
    </source>
</reference>
<evidence type="ECO:0000256" key="5">
    <source>
        <dbReference type="ARBA" id="ARBA00023136"/>
    </source>
</evidence>
<dbReference type="PANTHER" id="PTHR22883:SF203">
    <property type="entry name" value="PALMITOYLTRANSFERASE"/>
    <property type="match status" value="1"/>
</dbReference>